<dbReference type="RefSeq" id="XP_020668625.1">
    <property type="nucleotide sequence ID" value="XM_020812966.1"/>
</dbReference>
<dbReference type="InterPro" id="IPR051040">
    <property type="entry name" value="COX23"/>
</dbReference>
<name>A0A6J0VAT2_9SAUR</name>
<evidence type="ECO:0000256" key="1">
    <source>
        <dbReference type="ARBA" id="ARBA00004569"/>
    </source>
</evidence>
<dbReference type="Proteomes" id="UP001652642">
    <property type="component" value="Chromosome 4"/>
</dbReference>
<dbReference type="RefSeq" id="XP_072855046.1">
    <property type="nucleotide sequence ID" value="XM_072998945.1"/>
</dbReference>
<protein>
    <recommendedName>
        <fullName evidence="5">Coiled-coil-helix-coiled-coil-helix domain-containing protein 7</fullName>
    </recommendedName>
</protein>
<evidence type="ECO:0000313" key="7">
    <source>
        <dbReference type="RefSeq" id="XP_020668625.1"/>
    </source>
</evidence>
<comment type="similarity">
    <text evidence="4">Belongs to the CHCHD7 family.</text>
</comment>
<proteinExistence type="inferred from homology"/>
<evidence type="ECO:0000313" key="6">
    <source>
        <dbReference type="Proteomes" id="UP001652642"/>
    </source>
</evidence>
<evidence type="ECO:0000256" key="3">
    <source>
        <dbReference type="ARBA" id="ARBA00023157"/>
    </source>
</evidence>
<evidence type="ECO:0000313" key="8">
    <source>
        <dbReference type="RefSeq" id="XP_072855046.1"/>
    </source>
</evidence>
<keyword evidence="3" id="KW-1015">Disulfide bond</keyword>
<dbReference type="KEGG" id="pvt:110089702"/>
<dbReference type="SUPFAM" id="SSF47072">
    <property type="entry name" value="Cysteine alpha-hairpin motif"/>
    <property type="match status" value="1"/>
</dbReference>
<dbReference type="CTD" id="79145"/>
<dbReference type="GO" id="GO:0033108">
    <property type="term" value="P:mitochondrial respiratory chain complex assembly"/>
    <property type="evidence" value="ECO:0007669"/>
    <property type="project" value="TreeGrafter"/>
</dbReference>
<dbReference type="InParanoid" id="A0A6J0VAT2"/>
<dbReference type="InterPro" id="IPR009069">
    <property type="entry name" value="Cys_alpha_HP_mot_SF"/>
</dbReference>
<evidence type="ECO:0000256" key="5">
    <source>
        <dbReference type="ARBA" id="ARBA00039509"/>
    </source>
</evidence>
<dbReference type="GeneID" id="110089702"/>
<reference evidence="7" key="1">
    <citation type="submission" date="2025-04" db="UniProtKB">
        <authorList>
            <consortium name="RefSeq"/>
        </authorList>
    </citation>
    <scope>IDENTIFICATION</scope>
</reference>
<evidence type="ECO:0000256" key="2">
    <source>
        <dbReference type="ARBA" id="ARBA00023128"/>
    </source>
</evidence>
<dbReference type="GO" id="GO:0005758">
    <property type="term" value="C:mitochondrial intermembrane space"/>
    <property type="evidence" value="ECO:0007669"/>
    <property type="project" value="UniProtKB-SubCell"/>
</dbReference>
<accession>A0A6J0VAT2</accession>
<keyword evidence="2" id="KW-0496">Mitochondrion</keyword>
<dbReference type="PANTHER" id="PTHR46811:SF1">
    <property type="entry name" value="COILED-COIL-HELIX-COILED-COIL-HELIX DOMAIN-CONTAINING PROTEIN 7"/>
    <property type="match status" value="1"/>
</dbReference>
<keyword evidence="6" id="KW-1185">Reference proteome</keyword>
<dbReference type="OrthoDB" id="9971592at2759"/>
<comment type="subcellular location">
    <subcellularLocation>
        <location evidence="1">Mitochondrion intermembrane space</location>
    </subcellularLocation>
</comment>
<gene>
    <name evidence="7 8" type="primary">CHCHD7</name>
</gene>
<dbReference type="PANTHER" id="PTHR46811">
    <property type="entry name" value="COILED-COIL-HELIX-COILED-COIL-HELIX DOMAIN-CONTAINING PROTEIN 7"/>
    <property type="match status" value="1"/>
</dbReference>
<organism evidence="6 7">
    <name type="scientific">Pogona vitticeps</name>
    <name type="common">central bearded dragon</name>
    <dbReference type="NCBI Taxonomy" id="103695"/>
    <lineage>
        <taxon>Eukaryota</taxon>
        <taxon>Metazoa</taxon>
        <taxon>Chordata</taxon>
        <taxon>Craniata</taxon>
        <taxon>Vertebrata</taxon>
        <taxon>Euteleostomi</taxon>
        <taxon>Lepidosauria</taxon>
        <taxon>Squamata</taxon>
        <taxon>Bifurcata</taxon>
        <taxon>Unidentata</taxon>
        <taxon>Episquamata</taxon>
        <taxon>Toxicofera</taxon>
        <taxon>Iguania</taxon>
        <taxon>Acrodonta</taxon>
        <taxon>Agamidae</taxon>
        <taxon>Amphibolurinae</taxon>
        <taxon>Pogona</taxon>
    </lineage>
</organism>
<dbReference type="AlphaFoldDB" id="A0A6J0VAT2"/>
<dbReference type="PROSITE" id="PS51808">
    <property type="entry name" value="CHCH"/>
    <property type="match status" value="1"/>
</dbReference>
<sequence length="85" mass="9889">MSKKPQRFLDPDTNPCLPESDASNKCLIKTNYSKDMCAPCFLRYRNCRIFWSKIMAQRRRDGIQPAMPTAEERENILASIGKMPY</sequence>
<evidence type="ECO:0000256" key="4">
    <source>
        <dbReference type="ARBA" id="ARBA00038205"/>
    </source>
</evidence>